<sequence length="97" mass="11073">MVFSPEARSDLRNLYLFIADRAGDSRALAYVQRIRDYCLSFSTFPERGTRRDDLAPGLRIIGFERRVTIAFHLGEGLLVVDRILYGGRDIAAHLEQD</sequence>
<protein>
    <submittedName>
        <fullName evidence="2">Type II toxin-antitoxin system RelE/ParE family toxin</fullName>
    </submittedName>
</protein>
<gene>
    <name evidence="2" type="ORF">KCG34_16005</name>
</gene>
<name>A0A975G583_9CAUL</name>
<dbReference type="Pfam" id="PF05016">
    <property type="entry name" value="ParE_toxin"/>
    <property type="match status" value="1"/>
</dbReference>
<evidence type="ECO:0000313" key="2">
    <source>
        <dbReference type="EMBL" id="QUD90804.1"/>
    </source>
</evidence>
<dbReference type="InterPro" id="IPR035093">
    <property type="entry name" value="RelE/ParE_toxin_dom_sf"/>
</dbReference>
<dbReference type="AlphaFoldDB" id="A0A975G583"/>
<organism evidence="2 3">
    <name type="scientific">Phenylobacterium montanum</name>
    <dbReference type="NCBI Taxonomy" id="2823693"/>
    <lineage>
        <taxon>Bacteria</taxon>
        <taxon>Pseudomonadati</taxon>
        <taxon>Pseudomonadota</taxon>
        <taxon>Alphaproteobacteria</taxon>
        <taxon>Caulobacterales</taxon>
        <taxon>Caulobacteraceae</taxon>
        <taxon>Phenylobacterium</taxon>
    </lineage>
</organism>
<evidence type="ECO:0000313" key="3">
    <source>
        <dbReference type="Proteomes" id="UP000676409"/>
    </source>
</evidence>
<accession>A0A975G583</accession>
<keyword evidence="1" id="KW-1277">Toxin-antitoxin system</keyword>
<dbReference type="InterPro" id="IPR007712">
    <property type="entry name" value="RelE/ParE_toxin"/>
</dbReference>
<proteinExistence type="predicted"/>
<evidence type="ECO:0000256" key="1">
    <source>
        <dbReference type="ARBA" id="ARBA00022649"/>
    </source>
</evidence>
<reference evidence="2" key="1">
    <citation type="submission" date="2021-04" db="EMBL/GenBank/DDBJ databases">
        <title>The complete genome sequence of Caulobacter sp. S6.</title>
        <authorList>
            <person name="Tang Y."/>
            <person name="Ouyang W."/>
            <person name="Liu Q."/>
            <person name="Huang B."/>
            <person name="Guo Z."/>
            <person name="Lei P."/>
        </authorList>
    </citation>
    <scope>NUCLEOTIDE SEQUENCE</scope>
    <source>
        <strain evidence="2">S6</strain>
    </source>
</reference>
<dbReference type="Proteomes" id="UP000676409">
    <property type="component" value="Chromosome"/>
</dbReference>
<dbReference type="KEGG" id="caul:KCG34_16005"/>
<dbReference type="EMBL" id="CP073078">
    <property type="protein sequence ID" value="QUD90804.1"/>
    <property type="molecule type" value="Genomic_DNA"/>
</dbReference>
<dbReference type="Gene3D" id="3.30.2310.20">
    <property type="entry name" value="RelE-like"/>
    <property type="match status" value="1"/>
</dbReference>
<keyword evidence="3" id="KW-1185">Reference proteome</keyword>